<evidence type="ECO:0000259" key="7">
    <source>
        <dbReference type="PROSITE" id="PS51462"/>
    </source>
</evidence>
<proteinExistence type="predicted"/>
<organism evidence="8 9">
    <name type="scientific">Elongatibacter sediminis</name>
    <dbReference type="NCBI Taxonomy" id="3119006"/>
    <lineage>
        <taxon>Bacteria</taxon>
        <taxon>Pseudomonadati</taxon>
        <taxon>Pseudomonadota</taxon>
        <taxon>Gammaproteobacteria</taxon>
        <taxon>Chromatiales</taxon>
        <taxon>Wenzhouxiangellaceae</taxon>
        <taxon>Elongatibacter</taxon>
    </lineage>
</organism>
<evidence type="ECO:0000256" key="4">
    <source>
        <dbReference type="ARBA" id="ARBA00022801"/>
    </source>
</evidence>
<evidence type="ECO:0000313" key="9">
    <source>
        <dbReference type="Proteomes" id="UP001359886"/>
    </source>
</evidence>
<dbReference type="InterPro" id="IPR045121">
    <property type="entry name" value="CoAse"/>
</dbReference>
<feature type="domain" description="Nudix hydrolase" evidence="7">
    <location>
        <begin position="43"/>
        <end position="174"/>
    </location>
</feature>
<evidence type="ECO:0000256" key="2">
    <source>
        <dbReference type="ARBA" id="ARBA00001946"/>
    </source>
</evidence>
<dbReference type="EMBL" id="JAZHOG010000010">
    <property type="protein sequence ID" value="MEJ8568882.1"/>
    <property type="molecule type" value="Genomic_DNA"/>
</dbReference>
<accession>A0AAW9RFH8</accession>
<comment type="caution">
    <text evidence="8">The sequence shown here is derived from an EMBL/GenBank/DDBJ whole genome shotgun (WGS) entry which is preliminary data.</text>
</comment>
<dbReference type="RefSeq" id="WP_354696204.1">
    <property type="nucleotide sequence ID" value="NZ_JAZHOG010000010.1"/>
</dbReference>
<evidence type="ECO:0000313" key="8">
    <source>
        <dbReference type="EMBL" id="MEJ8568882.1"/>
    </source>
</evidence>
<dbReference type="AlphaFoldDB" id="A0AAW9RFH8"/>
<name>A0AAW9RFH8_9GAMM</name>
<dbReference type="PANTHER" id="PTHR12992:SF11">
    <property type="entry name" value="MITOCHONDRIAL COENZYME A DIPHOSPHATASE NUDT8"/>
    <property type="match status" value="1"/>
</dbReference>
<keyword evidence="3" id="KW-0479">Metal-binding</keyword>
<reference evidence="8 9" key="1">
    <citation type="submission" date="2024-02" db="EMBL/GenBank/DDBJ databases">
        <title>A novel Wenzhouxiangellaceae bacterium, isolated from coastal sediments.</title>
        <authorList>
            <person name="Du Z.-J."/>
            <person name="Ye Y.-Q."/>
            <person name="Zhang X.-Y."/>
        </authorList>
    </citation>
    <scope>NUCLEOTIDE SEQUENCE [LARGE SCALE GENOMIC DNA]</scope>
    <source>
        <strain evidence="8 9">CH-27</strain>
    </source>
</reference>
<evidence type="ECO:0000256" key="6">
    <source>
        <dbReference type="ARBA" id="ARBA00023211"/>
    </source>
</evidence>
<comment type="cofactor">
    <cofactor evidence="1">
        <name>Mn(2+)</name>
        <dbReference type="ChEBI" id="CHEBI:29035"/>
    </cofactor>
</comment>
<gene>
    <name evidence="8" type="ORF">V3330_14710</name>
</gene>
<dbReference type="Pfam" id="PF00293">
    <property type="entry name" value="NUDIX"/>
    <property type="match status" value="1"/>
</dbReference>
<dbReference type="PROSITE" id="PS51462">
    <property type="entry name" value="NUDIX"/>
    <property type="match status" value="1"/>
</dbReference>
<dbReference type="Gene3D" id="3.90.79.10">
    <property type="entry name" value="Nucleoside Triphosphate Pyrophosphohydrolase"/>
    <property type="match status" value="1"/>
</dbReference>
<comment type="cofactor">
    <cofactor evidence="2">
        <name>Mg(2+)</name>
        <dbReference type="ChEBI" id="CHEBI:18420"/>
    </cofactor>
</comment>
<evidence type="ECO:0000256" key="1">
    <source>
        <dbReference type="ARBA" id="ARBA00001936"/>
    </source>
</evidence>
<evidence type="ECO:0000256" key="5">
    <source>
        <dbReference type="ARBA" id="ARBA00022842"/>
    </source>
</evidence>
<dbReference type="NCBIfam" id="NF007980">
    <property type="entry name" value="PRK10707.1"/>
    <property type="match status" value="1"/>
</dbReference>
<sequence>MAPVRDPQWHDRLRAAVTPLASGVRSLKVAGYRPSGTTGWRPNRTAAVLVPLLDLDEPEVVLTRRADHLPTHAGQISFPGGAAEEDDRTAVDTALREAWEEIGLPAERVTPIGFLDRMDTISDYRVLPVVALVRRPAVWRPDQSEVAEVFSVPVSVALDRNRYESRIVTRDQERFTIHSLQWGEYTIWGATAAMLLNLAHRLESANVR</sequence>
<protein>
    <submittedName>
        <fullName evidence="8">CoA pyrophosphatase</fullName>
    </submittedName>
</protein>
<dbReference type="InterPro" id="IPR000086">
    <property type="entry name" value="NUDIX_hydrolase_dom"/>
</dbReference>
<evidence type="ECO:0000256" key="3">
    <source>
        <dbReference type="ARBA" id="ARBA00022723"/>
    </source>
</evidence>
<keyword evidence="6" id="KW-0464">Manganese</keyword>
<dbReference type="Proteomes" id="UP001359886">
    <property type="component" value="Unassembled WGS sequence"/>
</dbReference>
<dbReference type="CDD" id="cd03426">
    <property type="entry name" value="NUDIX_CoAse_Nudt7"/>
    <property type="match status" value="1"/>
</dbReference>
<dbReference type="GO" id="GO:0010945">
    <property type="term" value="F:coenzyme A diphosphatase activity"/>
    <property type="evidence" value="ECO:0007669"/>
    <property type="project" value="InterPro"/>
</dbReference>
<keyword evidence="5" id="KW-0460">Magnesium</keyword>
<dbReference type="InterPro" id="IPR015797">
    <property type="entry name" value="NUDIX_hydrolase-like_dom_sf"/>
</dbReference>
<dbReference type="GO" id="GO:0046872">
    <property type="term" value="F:metal ion binding"/>
    <property type="evidence" value="ECO:0007669"/>
    <property type="project" value="UniProtKB-KW"/>
</dbReference>
<dbReference type="SUPFAM" id="SSF55811">
    <property type="entry name" value="Nudix"/>
    <property type="match status" value="1"/>
</dbReference>
<keyword evidence="4" id="KW-0378">Hydrolase</keyword>
<dbReference type="PANTHER" id="PTHR12992">
    <property type="entry name" value="NUDIX HYDROLASE"/>
    <property type="match status" value="1"/>
</dbReference>
<keyword evidence="9" id="KW-1185">Reference proteome</keyword>